<keyword evidence="3" id="KW-0238">DNA-binding</keyword>
<evidence type="ECO:0000259" key="5">
    <source>
        <dbReference type="PROSITE" id="PS50931"/>
    </source>
</evidence>
<comment type="caution">
    <text evidence="6">The sequence shown here is derived from an EMBL/GenBank/DDBJ whole genome shotgun (WGS) entry which is preliminary data.</text>
</comment>
<dbReference type="Proteomes" id="UP001157138">
    <property type="component" value="Unassembled WGS sequence"/>
</dbReference>
<reference evidence="7" key="1">
    <citation type="journal article" date="2019" name="Int. J. Syst. Evol. Microbiol.">
        <title>The Global Catalogue of Microorganisms (GCM) 10K type strain sequencing project: providing services to taxonomists for standard genome sequencing and annotation.</title>
        <authorList>
            <consortium name="The Broad Institute Genomics Platform"/>
            <consortium name="The Broad Institute Genome Sequencing Center for Infectious Disease"/>
            <person name="Wu L."/>
            <person name="Ma J."/>
        </authorList>
    </citation>
    <scope>NUCLEOTIDE SEQUENCE [LARGE SCALE GENOMIC DNA]</scope>
    <source>
        <strain evidence="7">NBRC 108723</strain>
    </source>
</reference>
<name>A0ABQ6F5B1_9VIBR</name>
<evidence type="ECO:0000256" key="2">
    <source>
        <dbReference type="ARBA" id="ARBA00023015"/>
    </source>
</evidence>
<evidence type="ECO:0000313" key="7">
    <source>
        <dbReference type="Proteomes" id="UP001157138"/>
    </source>
</evidence>
<dbReference type="EMBL" id="BSPW01000091">
    <property type="protein sequence ID" value="GLT20055.1"/>
    <property type="molecule type" value="Genomic_DNA"/>
</dbReference>
<dbReference type="Pfam" id="PF00126">
    <property type="entry name" value="HTH_1"/>
    <property type="match status" value="1"/>
</dbReference>
<evidence type="ECO:0000256" key="3">
    <source>
        <dbReference type="ARBA" id="ARBA00023125"/>
    </source>
</evidence>
<organism evidence="6 7">
    <name type="scientific">Vibrio zhanjiangensis</name>
    <dbReference type="NCBI Taxonomy" id="1046128"/>
    <lineage>
        <taxon>Bacteria</taxon>
        <taxon>Pseudomonadati</taxon>
        <taxon>Pseudomonadota</taxon>
        <taxon>Gammaproteobacteria</taxon>
        <taxon>Vibrionales</taxon>
        <taxon>Vibrionaceae</taxon>
        <taxon>Vibrio</taxon>
    </lineage>
</organism>
<dbReference type="PANTHER" id="PTHR30537">
    <property type="entry name" value="HTH-TYPE TRANSCRIPTIONAL REGULATOR"/>
    <property type="match status" value="1"/>
</dbReference>
<dbReference type="SUPFAM" id="SSF46785">
    <property type="entry name" value="Winged helix' DNA-binding domain"/>
    <property type="match status" value="1"/>
</dbReference>
<keyword evidence="4" id="KW-0804">Transcription</keyword>
<comment type="similarity">
    <text evidence="1">Belongs to the LysR transcriptional regulatory family.</text>
</comment>
<sequence>MQSYTSIPIFVAVVENGSFSAAAQKLLITKSAVSKRIHLLEEELGCRLLNRTTRRLSLTEAGKQYYEYASQSLTLAQQGIDLVTELQGKPRGRLKITAPMSFGGNHIAPLLSEFLSYYPDIQVDLHLEDKMVDLVDEGFDLGVRIGHLPVSNLIAKRLTTCRSILCASNDYIQRYGEPEAPKDLRHHNCLRYTYYRGGHHWEFENATGQFNVAPQGNLAINNSEAIRKALLAGVGIAQMPTFLISKDIKLGQLQPIMTQYTLPVHAIYAVFPDKRHLPLKVRTFIDFLSQQFAPDMPYWDKAIFGKQ</sequence>
<dbReference type="PRINTS" id="PR00039">
    <property type="entry name" value="HTHLYSR"/>
</dbReference>
<protein>
    <submittedName>
        <fullName evidence="6">Transcriptional regulator</fullName>
    </submittedName>
</protein>
<dbReference type="PANTHER" id="PTHR30537:SF5">
    <property type="entry name" value="HTH-TYPE TRANSCRIPTIONAL ACTIVATOR TTDR-RELATED"/>
    <property type="match status" value="1"/>
</dbReference>
<dbReference type="InterPro" id="IPR005119">
    <property type="entry name" value="LysR_subst-bd"/>
</dbReference>
<dbReference type="InterPro" id="IPR036388">
    <property type="entry name" value="WH-like_DNA-bd_sf"/>
</dbReference>
<dbReference type="InterPro" id="IPR058163">
    <property type="entry name" value="LysR-type_TF_proteobact-type"/>
</dbReference>
<dbReference type="Gene3D" id="3.40.190.290">
    <property type="match status" value="1"/>
</dbReference>
<dbReference type="InterPro" id="IPR036390">
    <property type="entry name" value="WH_DNA-bd_sf"/>
</dbReference>
<evidence type="ECO:0000313" key="6">
    <source>
        <dbReference type="EMBL" id="GLT20055.1"/>
    </source>
</evidence>
<accession>A0ABQ6F5B1</accession>
<dbReference type="CDD" id="cd08422">
    <property type="entry name" value="PBP2_CrgA_like"/>
    <property type="match status" value="1"/>
</dbReference>
<evidence type="ECO:0000256" key="1">
    <source>
        <dbReference type="ARBA" id="ARBA00009437"/>
    </source>
</evidence>
<keyword evidence="2" id="KW-0805">Transcription regulation</keyword>
<feature type="domain" description="HTH lysR-type" evidence="5">
    <location>
        <begin position="9"/>
        <end position="59"/>
    </location>
</feature>
<dbReference type="RefSeq" id="WP_284193912.1">
    <property type="nucleotide sequence ID" value="NZ_BSPW01000091.1"/>
</dbReference>
<dbReference type="Gene3D" id="1.10.10.10">
    <property type="entry name" value="Winged helix-like DNA-binding domain superfamily/Winged helix DNA-binding domain"/>
    <property type="match status" value="1"/>
</dbReference>
<gene>
    <name evidence="6" type="ORF">GCM10007938_38380</name>
</gene>
<dbReference type="Pfam" id="PF03466">
    <property type="entry name" value="LysR_substrate"/>
    <property type="match status" value="1"/>
</dbReference>
<dbReference type="SUPFAM" id="SSF53850">
    <property type="entry name" value="Periplasmic binding protein-like II"/>
    <property type="match status" value="1"/>
</dbReference>
<dbReference type="PROSITE" id="PS50931">
    <property type="entry name" value="HTH_LYSR"/>
    <property type="match status" value="1"/>
</dbReference>
<dbReference type="InterPro" id="IPR000847">
    <property type="entry name" value="LysR_HTH_N"/>
</dbReference>
<keyword evidence="7" id="KW-1185">Reference proteome</keyword>
<proteinExistence type="inferred from homology"/>
<evidence type="ECO:0000256" key="4">
    <source>
        <dbReference type="ARBA" id="ARBA00023163"/>
    </source>
</evidence>